<proteinExistence type="predicted"/>
<dbReference type="SUPFAM" id="SSF53474">
    <property type="entry name" value="alpha/beta-Hydrolases"/>
    <property type="match status" value="1"/>
</dbReference>
<dbReference type="PANTHER" id="PTHR40111">
    <property type="entry name" value="CEPHALOSPORIN-C DEACETYLASE"/>
    <property type="match status" value="1"/>
</dbReference>
<gene>
    <name evidence="2" type="ORF">GCM10022381_37530</name>
</gene>
<accession>A0ABP7L1L1</accession>
<dbReference type="EMBL" id="BAABCN010000016">
    <property type="protein sequence ID" value="GAA3892300.1"/>
    <property type="molecule type" value="Genomic_DNA"/>
</dbReference>
<keyword evidence="3" id="KW-1185">Reference proteome</keyword>
<feature type="domain" description="Acetyl xylan esterase" evidence="1">
    <location>
        <begin position="1"/>
        <end position="318"/>
    </location>
</feature>
<dbReference type="InterPro" id="IPR029058">
    <property type="entry name" value="AB_hydrolase_fold"/>
</dbReference>
<dbReference type="Gene3D" id="3.40.50.1820">
    <property type="entry name" value="alpha/beta hydrolase"/>
    <property type="match status" value="1"/>
</dbReference>
<sequence>MANTDFSLDVLRGYTPDVLEPSDFDEFWSSTIEASRRANAGFTLTPATTPITGIVIEDLTFSGFGGEPIKGWVMRPADASGPLPTVVEFQGYNGGRGLPGEKLHWAASGYVHVFMDTRGQGSGWGSGGDTPDPHGSGPAVAGFMTRGIHDPAEYYYRRLYTDAVRLVDLVKTFDFVDEGRIALTGGSQGGGIAIAATALSSGVRAVMPDVPFLSHFRRAVEATPEQPFTEITRYLAVHRDRVEATFHTLSYFDGVNFARRIDAPAYFSVALMDAIVLPSTVFAAYNQLASPDKGIEVYAYNGHEGGQFLQWTRQAAWLPQRLV</sequence>
<dbReference type="RefSeq" id="WP_345069398.1">
    <property type="nucleotide sequence ID" value="NZ_BAABCN010000016.1"/>
</dbReference>
<name>A0ABP7L1L1_9MICO</name>
<reference evidence="3" key="1">
    <citation type="journal article" date="2019" name="Int. J. Syst. Evol. Microbiol.">
        <title>The Global Catalogue of Microorganisms (GCM) 10K type strain sequencing project: providing services to taxonomists for standard genome sequencing and annotation.</title>
        <authorList>
            <consortium name="The Broad Institute Genomics Platform"/>
            <consortium name="The Broad Institute Genome Sequencing Center for Infectious Disease"/>
            <person name="Wu L."/>
            <person name="Ma J."/>
        </authorList>
    </citation>
    <scope>NUCLEOTIDE SEQUENCE [LARGE SCALE GENOMIC DNA]</scope>
    <source>
        <strain evidence="3">JCM 17021</strain>
    </source>
</reference>
<evidence type="ECO:0000313" key="2">
    <source>
        <dbReference type="EMBL" id="GAA3892300.1"/>
    </source>
</evidence>
<protein>
    <submittedName>
        <fullName evidence="2">Acetylxylan esterase</fullName>
    </submittedName>
</protein>
<evidence type="ECO:0000259" key="1">
    <source>
        <dbReference type="Pfam" id="PF05448"/>
    </source>
</evidence>
<dbReference type="Proteomes" id="UP001501803">
    <property type="component" value="Unassembled WGS sequence"/>
</dbReference>
<dbReference type="InterPro" id="IPR039069">
    <property type="entry name" value="CE7"/>
</dbReference>
<dbReference type="PANTHER" id="PTHR40111:SF1">
    <property type="entry name" value="CEPHALOSPORIN-C DEACETYLASE"/>
    <property type="match status" value="1"/>
</dbReference>
<organism evidence="2 3">
    <name type="scientific">Leifsonia kafniensis</name>
    <dbReference type="NCBI Taxonomy" id="475957"/>
    <lineage>
        <taxon>Bacteria</taxon>
        <taxon>Bacillati</taxon>
        <taxon>Actinomycetota</taxon>
        <taxon>Actinomycetes</taxon>
        <taxon>Micrococcales</taxon>
        <taxon>Microbacteriaceae</taxon>
        <taxon>Leifsonia</taxon>
    </lineage>
</organism>
<evidence type="ECO:0000313" key="3">
    <source>
        <dbReference type="Proteomes" id="UP001501803"/>
    </source>
</evidence>
<comment type="caution">
    <text evidence="2">The sequence shown here is derived from an EMBL/GenBank/DDBJ whole genome shotgun (WGS) entry which is preliminary data.</text>
</comment>
<dbReference type="InterPro" id="IPR008391">
    <property type="entry name" value="AXE1_dom"/>
</dbReference>
<dbReference type="Pfam" id="PF05448">
    <property type="entry name" value="AXE1"/>
    <property type="match status" value="1"/>
</dbReference>